<name>A0AAU8LZ88_9BACT</name>
<reference evidence="2" key="1">
    <citation type="journal article" date="2024" name="Syst. Appl. Microbiol.">
        <title>First single-strain enrichments of Electrothrix cable bacteria, description of E. aestuarii sp. nov. and E. rattekaaiensis sp. nov., and proposal of a cable bacteria taxonomy following the rules of the SeqCode.</title>
        <authorList>
            <person name="Plum-Jensen L.E."/>
            <person name="Schramm A."/>
            <person name="Marshall I.P.G."/>
        </authorList>
    </citation>
    <scope>NUCLEOTIDE SEQUENCE</scope>
    <source>
        <strain evidence="2">Rat1</strain>
    </source>
</reference>
<evidence type="ECO:0000313" key="2">
    <source>
        <dbReference type="EMBL" id="XCN74542.1"/>
    </source>
</evidence>
<dbReference type="SUPFAM" id="SSF52980">
    <property type="entry name" value="Restriction endonuclease-like"/>
    <property type="match status" value="1"/>
</dbReference>
<dbReference type="Gene3D" id="3.90.1570.10">
    <property type="entry name" value="tt1808, chain A"/>
    <property type="match status" value="1"/>
</dbReference>
<proteinExistence type="predicted"/>
<dbReference type="PANTHER" id="PTHR36558">
    <property type="entry name" value="GLR1098 PROTEIN"/>
    <property type="match status" value="1"/>
</dbReference>
<dbReference type="EMBL" id="CP159373">
    <property type="protein sequence ID" value="XCN74542.1"/>
    <property type="molecule type" value="Genomic_DNA"/>
</dbReference>
<dbReference type="PANTHER" id="PTHR36558:SF1">
    <property type="entry name" value="RESTRICTION ENDONUCLEASE DOMAIN-CONTAINING PROTEIN-RELATED"/>
    <property type="match status" value="1"/>
</dbReference>
<dbReference type="CDD" id="cd06260">
    <property type="entry name" value="DUF820-like"/>
    <property type="match status" value="1"/>
</dbReference>
<reference evidence="2" key="2">
    <citation type="submission" date="2024-06" db="EMBL/GenBank/DDBJ databases">
        <authorList>
            <person name="Plum-Jensen L.E."/>
            <person name="Schramm A."/>
            <person name="Marshall I.P.G."/>
        </authorList>
    </citation>
    <scope>NUCLEOTIDE SEQUENCE</scope>
    <source>
        <strain evidence="2">Rat1</strain>
    </source>
</reference>
<gene>
    <name evidence="2" type="ORF">Q3M24_07305</name>
</gene>
<keyword evidence="2" id="KW-0540">Nuclease</keyword>
<accession>A0AAU8LZ88</accession>
<dbReference type="KEGG" id="eaj:Q3M24_07305"/>
<evidence type="ECO:0000259" key="1">
    <source>
        <dbReference type="Pfam" id="PF05685"/>
    </source>
</evidence>
<organism evidence="2">
    <name type="scientific">Candidatus Electrothrix aestuarii</name>
    <dbReference type="NCBI Taxonomy" id="3062594"/>
    <lineage>
        <taxon>Bacteria</taxon>
        <taxon>Pseudomonadati</taxon>
        <taxon>Thermodesulfobacteriota</taxon>
        <taxon>Desulfobulbia</taxon>
        <taxon>Desulfobulbales</taxon>
        <taxon>Desulfobulbaceae</taxon>
        <taxon>Candidatus Electrothrix</taxon>
    </lineage>
</organism>
<keyword evidence="2" id="KW-0378">Hydrolase</keyword>
<dbReference type="InterPro" id="IPR008538">
    <property type="entry name" value="Uma2"/>
</dbReference>
<dbReference type="Pfam" id="PF05685">
    <property type="entry name" value="Uma2"/>
    <property type="match status" value="1"/>
</dbReference>
<dbReference type="AlphaFoldDB" id="A0AAU8LZ88"/>
<keyword evidence="2" id="KW-0255">Endonuclease</keyword>
<dbReference type="InterPro" id="IPR011335">
    <property type="entry name" value="Restrct_endonuc-II-like"/>
</dbReference>
<protein>
    <submittedName>
        <fullName evidence="2">Uma2 family endonuclease</fullName>
    </submittedName>
</protein>
<feature type="domain" description="Putative restriction endonuclease" evidence="1">
    <location>
        <begin position="15"/>
        <end position="170"/>
    </location>
</feature>
<dbReference type="GO" id="GO:0004519">
    <property type="term" value="F:endonuclease activity"/>
    <property type="evidence" value="ECO:0007669"/>
    <property type="project" value="UniProtKB-KW"/>
</dbReference>
<sequence>MNRPDLTAKRHYTVDDYASWNDGQRYELLHGDVHAMTPAPSWLHQVVSANLGFEIQARLRSMKKCHLVHAPIDVYLLNDTVVQPDIIVVCDPKKIEKKGCVGAPDLVVEILSPSTAKTDWKDKYALYETAGVREYWIVNPEDTLVHVFRLSEKKFHLENTYSLENTVPIGIFDDVVIDLKNVFENDRD</sequence>
<dbReference type="InterPro" id="IPR012296">
    <property type="entry name" value="Nuclease_put_TT1808"/>
</dbReference>